<dbReference type="RefSeq" id="WP_189938768.1">
    <property type="nucleotide sequence ID" value="NZ_BNCD01000035.1"/>
</dbReference>
<keyword evidence="1" id="KW-0238">DNA-binding</keyword>
<name>A0A919GPQ9_9ACTN</name>
<dbReference type="GO" id="GO:0003677">
    <property type="term" value="F:DNA binding"/>
    <property type="evidence" value="ECO:0007669"/>
    <property type="project" value="UniProtKB-KW"/>
</dbReference>
<gene>
    <name evidence="4" type="ORF">GCM10018793_67750</name>
</gene>
<evidence type="ECO:0000313" key="4">
    <source>
        <dbReference type="EMBL" id="GHH88356.1"/>
    </source>
</evidence>
<dbReference type="SUPFAM" id="SSF48452">
    <property type="entry name" value="TPR-like"/>
    <property type="match status" value="1"/>
</dbReference>
<dbReference type="InterPro" id="IPR011990">
    <property type="entry name" value="TPR-like_helical_dom_sf"/>
</dbReference>
<dbReference type="InterPro" id="IPR041664">
    <property type="entry name" value="AAA_16"/>
</dbReference>
<dbReference type="InterPro" id="IPR039420">
    <property type="entry name" value="WalR-like"/>
</dbReference>
<accession>A0A919GPQ9</accession>
<feature type="region of interest" description="Disordered" evidence="2">
    <location>
        <begin position="502"/>
        <end position="527"/>
    </location>
</feature>
<dbReference type="InterPro" id="IPR016032">
    <property type="entry name" value="Sig_transdc_resp-reg_C-effctor"/>
</dbReference>
<dbReference type="Proteomes" id="UP000603708">
    <property type="component" value="Unassembled WGS sequence"/>
</dbReference>
<proteinExistence type="predicted"/>
<dbReference type="PANTHER" id="PTHR43214:SF42">
    <property type="entry name" value="TRANSCRIPTIONAL REGULATORY PROTEIN DESR"/>
    <property type="match status" value="1"/>
</dbReference>
<dbReference type="InterPro" id="IPR027417">
    <property type="entry name" value="P-loop_NTPase"/>
</dbReference>
<dbReference type="CDD" id="cd06170">
    <property type="entry name" value="LuxR_C_like"/>
    <property type="match status" value="1"/>
</dbReference>
<dbReference type="AlphaFoldDB" id="A0A919GPQ9"/>
<reference evidence="4" key="1">
    <citation type="journal article" date="2014" name="Int. J. Syst. Evol. Microbiol.">
        <title>Complete genome sequence of Corynebacterium casei LMG S-19264T (=DSM 44701T), isolated from a smear-ripened cheese.</title>
        <authorList>
            <consortium name="US DOE Joint Genome Institute (JGI-PGF)"/>
            <person name="Walter F."/>
            <person name="Albersmeier A."/>
            <person name="Kalinowski J."/>
            <person name="Ruckert C."/>
        </authorList>
    </citation>
    <scope>NUCLEOTIDE SEQUENCE</scope>
    <source>
        <strain evidence="4">JCM 5069</strain>
    </source>
</reference>
<protein>
    <submittedName>
        <fullName evidence="4">Transcriptional regulator</fullName>
    </submittedName>
</protein>
<organism evidence="4 5">
    <name type="scientific">Streptomyces sulfonofaciens</name>
    <dbReference type="NCBI Taxonomy" id="68272"/>
    <lineage>
        <taxon>Bacteria</taxon>
        <taxon>Bacillati</taxon>
        <taxon>Actinomycetota</taxon>
        <taxon>Actinomycetes</taxon>
        <taxon>Kitasatosporales</taxon>
        <taxon>Streptomycetaceae</taxon>
        <taxon>Streptomyces</taxon>
    </lineage>
</organism>
<dbReference type="Pfam" id="PF13191">
    <property type="entry name" value="AAA_16"/>
    <property type="match status" value="1"/>
</dbReference>
<keyword evidence="5" id="KW-1185">Reference proteome</keyword>
<dbReference type="PROSITE" id="PS50043">
    <property type="entry name" value="HTH_LUXR_2"/>
    <property type="match status" value="1"/>
</dbReference>
<evidence type="ECO:0000256" key="1">
    <source>
        <dbReference type="ARBA" id="ARBA00023125"/>
    </source>
</evidence>
<sequence>MSRCRPAPVPLVGRERELALLTGPADGARARVVLGPRGVGKTALLDAAVDRLRESARDTLLLHAGAADPRSSKPYALLRGLLAPLGPPAHSLPRAEARPIEDMLDGASPDARESGPALHALLLAAAARRPLTVVVDDAHRADEASLLLLAFVARRSGDAPLRFLVAGRGETAPPALRDACEAVRLGPLRPADAARLVDAFPGAPRGGERLEILQEAGGHPGALLALTACARAAAPGERGMLLSRLAGAGHADDAPRGLPRATRTLVLYAAVAGGGVPVELVMRAVGPPACVGDWTPAEQTGAVLVADDRVYFPDPTAHWDVLAAEDPVLVSTASRRLVAEFAARGHTAGAARLARDAEGPDDALAARLDELARAAGPGRAALATARAFEAAARLSSSSSERRRRHVLAMLAARDHGDQDWAMHLGSQALRGGQEGPGPAAVTAVTAWGLSGAGRQRDALAVLRSALHGNALTADERTALLRVLPGIIGDTCPDAAGAAGLLGEAPAPASPAPADTGHPGAAPADSHAPVRAAARRCVGLTVEPTPDVAPHGASAERLVAEGTLAFMNDQQWRAVERFERALSLIDADTAAGLFRDAVVPYAVALMDVGRWDDAERVARTAQERAVVHRGWRIVVQAAAVRARILALRGDAVRARAVLDEAADLIDLSQNRAAHALVLRAESSIAWAAGDLEARRRSLRALFGRDGEPLHPVLAPPAIAELTCADAPLGGSADTARVVEGVGRAERLHAARVTLRTRFAQALLTGRSAEADDLYRMVTRHPDAEQWPYEHATTRLYYAGWLRRSHLQAQSRPLLHTAASTFERLGAHRLSTQAAAELRASGVSTAPPSHQAFTGLTAQQQNIVRLAASGLTNSQIAAHLHLSPHTVRSHLYRTFPQLGVTHRDQLRRVLPLDTPAV</sequence>
<dbReference type="PANTHER" id="PTHR43214">
    <property type="entry name" value="TWO-COMPONENT RESPONSE REGULATOR"/>
    <property type="match status" value="1"/>
</dbReference>
<dbReference type="InterPro" id="IPR000792">
    <property type="entry name" value="Tscrpt_reg_LuxR_C"/>
</dbReference>
<dbReference type="PRINTS" id="PR00038">
    <property type="entry name" value="HTHLUXR"/>
</dbReference>
<dbReference type="EMBL" id="BNCD01000035">
    <property type="protein sequence ID" value="GHH88356.1"/>
    <property type="molecule type" value="Genomic_DNA"/>
</dbReference>
<dbReference type="GO" id="GO:0006355">
    <property type="term" value="P:regulation of DNA-templated transcription"/>
    <property type="evidence" value="ECO:0007669"/>
    <property type="project" value="InterPro"/>
</dbReference>
<dbReference type="SUPFAM" id="SSF52540">
    <property type="entry name" value="P-loop containing nucleoside triphosphate hydrolases"/>
    <property type="match status" value="1"/>
</dbReference>
<evidence type="ECO:0000259" key="3">
    <source>
        <dbReference type="PROSITE" id="PS50043"/>
    </source>
</evidence>
<feature type="compositionally biased region" description="Low complexity" evidence="2">
    <location>
        <begin position="502"/>
        <end position="514"/>
    </location>
</feature>
<reference evidence="4" key="2">
    <citation type="submission" date="2020-09" db="EMBL/GenBank/DDBJ databases">
        <authorList>
            <person name="Sun Q."/>
            <person name="Ohkuma M."/>
        </authorList>
    </citation>
    <scope>NUCLEOTIDE SEQUENCE</scope>
    <source>
        <strain evidence="4">JCM 5069</strain>
    </source>
</reference>
<evidence type="ECO:0000313" key="5">
    <source>
        <dbReference type="Proteomes" id="UP000603708"/>
    </source>
</evidence>
<dbReference type="Gene3D" id="1.10.10.10">
    <property type="entry name" value="Winged helix-like DNA-binding domain superfamily/Winged helix DNA-binding domain"/>
    <property type="match status" value="1"/>
</dbReference>
<dbReference type="SUPFAM" id="SSF46894">
    <property type="entry name" value="C-terminal effector domain of the bipartite response regulators"/>
    <property type="match status" value="1"/>
</dbReference>
<dbReference type="InterPro" id="IPR036388">
    <property type="entry name" value="WH-like_DNA-bd_sf"/>
</dbReference>
<dbReference type="SMART" id="SM00421">
    <property type="entry name" value="HTH_LUXR"/>
    <property type="match status" value="1"/>
</dbReference>
<feature type="domain" description="HTH luxR-type" evidence="3">
    <location>
        <begin position="847"/>
        <end position="912"/>
    </location>
</feature>
<dbReference type="Pfam" id="PF00196">
    <property type="entry name" value="GerE"/>
    <property type="match status" value="1"/>
</dbReference>
<comment type="caution">
    <text evidence="4">The sequence shown here is derived from an EMBL/GenBank/DDBJ whole genome shotgun (WGS) entry which is preliminary data.</text>
</comment>
<evidence type="ECO:0000256" key="2">
    <source>
        <dbReference type="SAM" id="MobiDB-lite"/>
    </source>
</evidence>